<keyword evidence="6" id="KW-1015">Disulfide bond</keyword>
<name>A0A2H6KDN6_9APIC</name>
<gene>
    <name evidence="9" type="ORF">BOVATA_026050</name>
</gene>
<evidence type="ECO:0000256" key="7">
    <source>
        <dbReference type="ARBA" id="ARBA00023180"/>
    </source>
</evidence>
<dbReference type="InterPro" id="IPR038160">
    <property type="entry name" value="6_CYS_dom_sf"/>
</dbReference>
<evidence type="ECO:0000256" key="4">
    <source>
        <dbReference type="ARBA" id="ARBA00022729"/>
    </source>
</evidence>
<dbReference type="OrthoDB" id="365660at2759"/>
<keyword evidence="10" id="KW-1185">Reference proteome</keyword>
<dbReference type="EMBL" id="BDSA01000002">
    <property type="protein sequence ID" value="GBE61112.1"/>
    <property type="molecule type" value="Genomic_DNA"/>
</dbReference>
<dbReference type="Gene3D" id="2.60.40.2860">
    <property type="match status" value="1"/>
</dbReference>
<keyword evidence="7" id="KW-0325">Glycoprotein</keyword>
<keyword evidence="5" id="KW-0472">Membrane</keyword>
<comment type="subcellular location">
    <subcellularLocation>
        <location evidence="1">Cell membrane</location>
    </subcellularLocation>
    <subcellularLocation>
        <location evidence="2">Cell surface</location>
    </subcellularLocation>
</comment>
<organism evidence="9 10">
    <name type="scientific">Babesia ovata</name>
    <dbReference type="NCBI Taxonomy" id="189622"/>
    <lineage>
        <taxon>Eukaryota</taxon>
        <taxon>Sar</taxon>
        <taxon>Alveolata</taxon>
        <taxon>Apicomplexa</taxon>
        <taxon>Aconoidasida</taxon>
        <taxon>Piroplasmida</taxon>
        <taxon>Babesiidae</taxon>
        <taxon>Babesia</taxon>
    </lineage>
</organism>
<reference evidence="9 10" key="1">
    <citation type="journal article" date="2017" name="BMC Genomics">
        <title>Whole-genome assembly of Babesia ovata and comparative genomics between closely related pathogens.</title>
        <authorList>
            <person name="Yamagishi J."/>
            <person name="Asada M."/>
            <person name="Hakimi H."/>
            <person name="Tanaka T.Q."/>
            <person name="Sugimoto C."/>
            <person name="Kawazu S."/>
        </authorList>
    </citation>
    <scope>NUCLEOTIDE SEQUENCE [LARGE SCALE GENOMIC DNA]</scope>
    <source>
        <strain evidence="9 10">Miyake</strain>
    </source>
</reference>
<dbReference type="Proteomes" id="UP000236319">
    <property type="component" value="Unassembled WGS sequence"/>
</dbReference>
<dbReference type="GO" id="GO:0005886">
    <property type="term" value="C:plasma membrane"/>
    <property type="evidence" value="ECO:0007669"/>
    <property type="project" value="UniProtKB-SubCell"/>
</dbReference>
<keyword evidence="3" id="KW-1003">Cell membrane</keyword>
<evidence type="ECO:0000256" key="5">
    <source>
        <dbReference type="ARBA" id="ARBA00023136"/>
    </source>
</evidence>
<keyword evidence="4" id="KW-0732">Signal</keyword>
<dbReference type="VEuPathDB" id="PiroplasmaDB:BOVATA_026050"/>
<evidence type="ECO:0000256" key="6">
    <source>
        <dbReference type="ARBA" id="ARBA00023157"/>
    </source>
</evidence>
<evidence type="ECO:0000256" key="1">
    <source>
        <dbReference type="ARBA" id="ARBA00004236"/>
    </source>
</evidence>
<evidence type="ECO:0000313" key="9">
    <source>
        <dbReference type="EMBL" id="GBE61112.1"/>
    </source>
</evidence>
<dbReference type="Pfam" id="PF07422">
    <property type="entry name" value="s48_45"/>
    <property type="match status" value="1"/>
</dbReference>
<dbReference type="InterPro" id="IPR010884">
    <property type="entry name" value="6_CYS_dom"/>
</dbReference>
<protein>
    <recommendedName>
        <fullName evidence="8">6-Cys domain-containing protein</fullName>
    </recommendedName>
</protein>
<evidence type="ECO:0000256" key="3">
    <source>
        <dbReference type="ARBA" id="ARBA00022475"/>
    </source>
</evidence>
<feature type="domain" description="6-Cys" evidence="8">
    <location>
        <begin position="787"/>
        <end position="917"/>
    </location>
</feature>
<evidence type="ECO:0000313" key="10">
    <source>
        <dbReference type="Proteomes" id="UP000236319"/>
    </source>
</evidence>
<dbReference type="AlphaFoldDB" id="A0A2H6KDN6"/>
<sequence>MDIGLLGSATVICPRLVSDTEYVWHPQPSSDLHEHINTYVSDNGKLSSVDISDVVRTESDNPFIWFESNQSRTELHLEFSTDDIYAITENRLVFICGPTDLFVSDILQRHLDRLKGGTQMQSFPWTSPTALTREIAKMGTGLGVFFLYRGRLHLPLQGCGSRPSPLFATDEVTVDPVTGTRSCVADPMSESPIGFVCEGRLEPEDCMRSLIDESGEVVAAPESHPYWSFVDHRPWVIAKYFNDFALRPFHGECRCMDSETGQVKARIEIRSKAEYVCDITSMIFRNRVRPIHDHWCSVVLHPGSTLTIRLPKQTVNSASINEPSDDLYMGADEDVSSVSFSQMMSLYDFETEFRPVDLNKLWQLKNIYHDDFYSDIAHHEALAGDALELDVSQMSLGEVKLKYHQGKPLALRNGYNSFFYHWTLRSRNKNVFERIRALVKVSFAFTHHYKAVGCDTGSQILFDPQITERYCSSIRWGNGIGETYECTYNKTLAVLWAAIHCRPDEELLPKNCESTGFDLYSNSSIASPESVQHATANPIPRFQLLGFNNHNTLASYACVCVDQNGREKSRLILESNHYEQRRYVVSHGDTFNSSVSHILAPWHEIGLSSDAMTPPDSLMIYHVPHNPVILHVGTTLFMRCALAPGAQHDADNMIRPRWFPISYQNHHYAVTQTPDGPELVRVAHSDSIATTPGGLEVFTIYSTPRNYEIGIKSRRGAILISKDLSHKRCVPITFLCGKTPETSDLSIVTDGASTSESSTKPNLQTIVSSTLYTWHVVEVNVETTDPYMQGCGVTYSSDEMFKPETPKLYDADGQPQFGCKIDLQAANEAAFYCPAPYVLDPPNCFRQVLLDSLVKNTGDLSKSLVASRSNHFVILNFDSSLVGVGETLRQAPPLKCRCVTVKGVVLSTVQIENYYSK</sequence>
<evidence type="ECO:0000256" key="2">
    <source>
        <dbReference type="ARBA" id="ARBA00004241"/>
    </source>
</evidence>
<evidence type="ECO:0000259" key="8">
    <source>
        <dbReference type="PROSITE" id="PS51701"/>
    </source>
</evidence>
<dbReference type="GO" id="GO:0009986">
    <property type="term" value="C:cell surface"/>
    <property type="evidence" value="ECO:0007669"/>
    <property type="project" value="UniProtKB-SubCell"/>
</dbReference>
<comment type="caution">
    <text evidence="9">The sequence shown here is derived from an EMBL/GenBank/DDBJ whole genome shotgun (WGS) entry which is preliminary data.</text>
</comment>
<dbReference type="RefSeq" id="XP_028867355.1">
    <property type="nucleotide sequence ID" value="XM_029011522.1"/>
</dbReference>
<accession>A0A2H6KDN6</accession>
<dbReference type="PROSITE" id="PS51701">
    <property type="entry name" value="6_CYS"/>
    <property type="match status" value="1"/>
</dbReference>
<dbReference type="GeneID" id="39874882"/>
<proteinExistence type="predicted"/>